<dbReference type="AlphaFoldDB" id="A0A3P1CQ87"/>
<evidence type="ECO:0000313" key="2">
    <source>
        <dbReference type="Proteomes" id="UP000274271"/>
    </source>
</evidence>
<gene>
    <name evidence="1" type="ORF">EHT87_11890</name>
</gene>
<keyword evidence="2" id="KW-1185">Reference proteome</keyword>
<evidence type="ECO:0000313" key="1">
    <source>
        <dbReference type="EMBL" id="RRB15236.1"/>
    </source>
</evidence>
<comment type="caution">
    <text evidence="1">The sequence shown here is derived from an EMBL/GenBank/DDBJ whole genome shotgun (WGS) entry which is preliminary data.</text>
</comment>
<name>A0A3P1CQ87_9BACT</name>
<reference evidence="1 2" key="1">
    <citation type="submission" date="2018-11" db="EMBL/GenBank/DDBJ databases">
        <authorList>
            <person name="Zhou Z."/>
            <person name="Wang G."/>
        </authorList>
    </citation>
    <scope>NUCLEOTIDE SEQUENCE [LARGE SCALE GENOMIC DNA]</scope>
    <source>
        <strain evidence="1 2">KCTC42998</strain>
    </source>
</reference>
<protein>
    <submittedName>
        <fullName evidence="1">Uncharacterized protein</fullName>
    </submittedName>
</protein>
<dbReference type="Proteomes" id="UP000274271">
    <property type="component" value="Unassembled WGS sequence"/>
</dbReference>
<proteinExistence type="predicted"/>
<dbReference type="EMBL" id="RQJP01000002">
    <property type="protein sequence ID" value="RRB15236.1"/>
    <property type="molecule type" value="Genomic_DNA"/>
</dbReference>
<sequence>MEVYTKSFLHHEVLCELSVEVAENECRVLAFVNGIPVYDTKQVQPLELEGVLLTAEQITRQEAEKAQPVSDGVTSVVKMLLRLGYTKSV</sequence>
<dbReference type="OrthoDB" id="965480at2"/>
<organism evidence="1 2">
    <name type="scientific">Larkinella knui</name>
    <dbReference type="NCBI Taxonomy" id="2025310"/>
    <lineage>
        <taxon>Bacteria</taxon>
        <taxon>Pseudomonadati</taxon>
        <taxon>Bacteroidota</taxon>
        <taxon>Cytophagia</taxon>
        <taxon>Cytophagales</taxon>
        <taxon>Spirosomataceae</taxon>
        <taxon>Larkinella</taxon>
    </lineage>
</organism>
<dbReference type="RefSeq" id="WP_124906840.1">
    <property type="nucleotide sequence ID" value="NZ_RQJP01000002.1"/>
</dbReference>
<accession>A0A3P1CQ87</accession>